<name>A0A2W5ETI9_9SPHI</name>
<organism evidence="12 13">
    <name type="scientific">Pseudopedobacter saltans</name>
    <dbReference type="NCBI Taxonomy" id="151895"/>
    <lineage>
        <taxon>Bacteria</taxon>
        <taxon>Pseudomonadati</taxon>
        <taxon>Bacteroidota</taxon>
        <taxon>Sphingobacteriia</taxon>
        <taxon>Sphingobacteriales</taxon>
        <taxon>Sphingobacteriaceae</taxon>
        <taxon>Pseudopedobacter</taxon>
    </lineage>
</organism>
<evidence type="ECO:0000256" key="7">
    <source>
        <dbReference type="ARBA" id="ARBA00023065"/>
    </source>
</evidence>
<dbReference type="GO" id="GO:0015385">
    <property type="term" value="F:sodium:proton antiporter activity"/>
    <property type="evidence" value="ECO:0007669"/>
    <property type="project" value="InterPro"/>
</dbReference>
<sequence length="428" mass="48547">MPNLGWALGFLLGGIISPPDAVAATSVLSGLKVPRRVQSILEGESLINDASSLVVFNFARAAILTGQFSFWKASLSFFWIAGMGILVGLFIAYLVYLVLRFLPTTPSIDTTVTFIFPYLAYLTAEHFDFSGVLAVVFGGLFLNSRSRTILTYNSRLQMSSVWDMMVYLLNGIVFMLIGLQLPDIVNGLGQYSLKEAILYGLVISLVAIVVRFLWVFPITITIELLRNKFNKKLIKAYSQQWKSSFIIAWSGMRGVVSLASALAVPYFLANQEEFPHRNLILFITFVVILITLVFQGLLLPLIIKKLNIEDKENKSAIVTSMEVQIARQVVDFLNEHYAKETEEIPNFKRVKDAYLQILEDNEEEPVVSEAALRHSYLTQFNKMMLEVIEIKRNALNKFLREDTYPESTIRSKEYQIDLDEARLRRLPK</sequence>
<feature type="transmembrane region" description="Helical" evidence="10">
    <location>
        <begin position="119"/>
        <end position="143"/>
    </location>
</feature>
<feature type="transmembrane region" description="Helical" evidence="10">
    <location>
        <begin position="77"/>
        <end position="99"/>
    </location>
</feature>
<dbReference type="PANTHER" id="PTHR10110">
    <property type="entry name" value="SODIUM/HYDROGEN EXCHANGER"/>
    <property type="match status" value="1"/>
</dbReference>
<keyword evidence="2" id="KW-0813">Transport</keyword>
<gene>
    <name evidence="12" type="ORF">DI598_11130</name>
</gene>
<evidence type="ECO:0000259" key="11">
    <source>
        <dbReference type="Pfam" id="PF00999"/>
    </source>
</evidence>
<evidence type="ECO:0000256" key="9">
    <source>
        <dbReference type="ARBA" id="ARBA00023201"/>
    </source>
</evidence>
<protein>
    <submittedName>
        <fullName evidence="12">Na+/H+ antiporter</fullName>
    </submittedName>
</protein>
<evidence type="ECO:0000256" key="5">
    <source>
        <dbReference type="ARBA" id="ARBA00022989"/>
    </source>
</evidence>
<proteinExistence type="predicted"/>
<comment type="caution">
    <text evidence="12">The sequence shown here is derived from an EMBL/GenBank/DDBJ whole genome shotgun (WGS) entry which is preliminary data.</text>
</comment>
<keyword evidence="8 10" id="KW-0472">Membrane</keyword>
<dbReference type="AlphaFoldDB" id="A0A2W5ETI9"/>
<evidence type="ECO:0000256" key="10">
    <source>
        <dbReference type="SAM" id="Phobius"/>
    </source>
</evidence>
<keyword evidence="5 10" id="KW-1133">Transmembrane helix</keyword>
<dbReference type="PANTHER" id="PTHR10110:SF86">
    <property type="entry name" value="SODIUM_HYDROGEN EXCHANGER 7"/>
    <property type="match status" value="1"/>
</dbReference>
<dbReference type="EMBL" id="QFOI01000197">
    <property type="protein sequence ID" value="PZP47265.1"/>
    <property type="molecule type" value="Genomic_DNA"/>
</dbReference>
<keyword evidence="6" id="KW-0915">Sodium</keyword>
<evidence type="ECO:0000256" key="3">
    <source>
        <dbReference type="ARBA" id="ARBA00022475"/>
    </source>
</evidence>
<keyword evidence="9" id="KW-0739">Sodium transport</keyword>
<dbReference type="GO" id="GO:0015386">
    <property type="term" value="F:potassium:proton antiporter activity"/>
    <property type="evidence" value="ECO:0007669"/>
    <property type="project" value="TreeGrafter"/>
</dbReference>
<dbReference type="GO" id="GO:0051453">
    <property type="term" value="P:regulation of intracellular pH"/>
    <property type="evidence" value="ECO:0007669"/>
    <property type="project" value="TreeGrafter"/>
</dbReference>
<reference evidence="12 13" key="1">
    <citation type="submission" date="2017-11" db="EMBL/GenBank/DDBJ databases">
        <title>Infants hospitalized years apart are colonized by the same room-sourced microbial strains.</title>
        <authorList>
            <person name="Brooks B."/>
            <person name="Olm M.R."/>
            <person name="Firek B.A."/>
            <person name="Baker R."/>
            <person name="Thomas B.C."/>
            <person name="Morowitz M.J."/>
            <person name="Banfield J.F."/>
        </authorList>
    </citation>
    <scope>NUCLEOTIDE SEQUENCE [LARGE SCALE GENOMIC DNA]</scope>
    <source>
        <strain evidence="12">S2_009_000_R2_76</strain>
    </source>
</reference>
<keyword evidence="7" id="KW-0406">Ion transport</keyword>
<feature type="domain" description="Cation/H+ exchanger transmembrane" evidence="11">
    <location>
        <begin position="2"/>
        <end position="304"/>
    </location>
</feature>
<feature type="transmembrane region" description="Helical" evidence="10">
    <location>
        <begin position="197"/>
        <end position="225"/>
    </location>
</feature>
<feature type="transmembrane region" description="Helical" evidence="10">
    <location>
        <begin position="164"/>
        <end position="185"/>
    </location>
</feature>
<dbReference type="InterPro" id="IPR018422">
    <property type="entry name" value="Cation/H_exchanger_CPA1"/>
</dbReference>
<dbReference type="GO" id="GO:0098719">
    <property type="term" value="P:sodium ion import across plasma membrane"/>
    <property type="evidence" value="ECO:0007669"/>
    <property type="project" value="TreeGrafter"/>
</dbReference>
<feature type="transmembrane region" description="Helical" evidence="10">
    <location>
        <begin position="280"/>
        <end position="303"/>
    </location>
</feature>
<comment type="subcellular location">
    <subcellularLocation>
        <location evidence="1">Cell membrane</location>
        <topology evidence="1">Multi-pass membrane protein</topology>
    </subcellularLocation>
</comment>
<dbReference type="Pfam" id="PF00999">
    <property type="entry name" value="Na_H_Exchanger"/>
    <property type="match status" value="1"/>
</dbReference>
<evidence type="ECO:0000256" key="4">
    <source>
        <dbReference type="ARBA" id="ARBA00022692"/>
    </source>
</evidence>
<evidence type="ECO:0000256" key="2">
    <source>
        <dbReference type="ARBA" id="ARBA00022448"/>
    </source>
</evidence>
<evidence type="ECO:0000313" key="12">
    <source>
        <dbReference type="EMBL" id="PZP47265.1"/>
    </source>
</evidence>
<evidence type="ECO:0000256" key="6">
    <source>
        <dbReference type="ARBA" id="ARBA00023053"/>
    </source>
</evidence>
<feature type="transmembrane region" description="Helical" evidence="10">
    <location>
        <begin position="246"/>
        <end position="268"/>
    </location>
</feature>
<accession>A0A2W5ETI9</accession>
<dbReference type="Proteomes" id="UP000249645">
    <property type="component" value="Unassembled WGS sequence"/>
</dbReference>
<dbReference type="Gene3D" id="6.10.140.1330">
    <property type="match status" value="1"/>
</dbReference>
<keyword evidence="4 10" id="KW-0812">Transmembrane</keyword>
<evidence type="ECO:0000256" key="8">
    <source>
        <dbReference type="ARBA" id="ARBA00023136"/>
    </source>
</evidence>
<evidence type="ECO:0000256" key="1">
    <source>
        <dbReference type="ARBA" id="ARBA00004651"/>
    </source>
</evidence>
<dbReference type="InterPro" id="IPR006153">
    <property type="entry name" value="Cation/H_exchanger_TM"/>
</dbReference>
<evidence type="ECO:0000313" key="13">
    <source>
        <dbReference type="Proteomes" id="UP000249645"/>
    </source>
</evidence>
<keyword evidence="3" id="KW-1003">Cell membrane</keyword>
<dbReference type="GO" id="GO:0005886">
    <property type="term" value="C:plasma membrane"/>
    <property type="evidence" value="ECO:0007669"/>
    <property type="project" value="UniProtKB-SubCell"/>
</dbReference>